<dbReference type="PATRIC" id="fig|1514904.3.peg.1791"/>
<organism evidence="2 3">
    <name type="scientific">Ahrensia marina</name>
    <dbReference type="NCBI Taxonomy" id="1514904"/>
    <lineage>
        <taxon>Bacteria</taxon>
        <taxon>Pseudomonadati</taxon>
        <taxon>Pseudomonadota</taxon>
        <taxon>Alphaproteobacteria</taxon>
        <taxon>Hyphomicrobiales</taxon>
        <taxon>Ahrensiaceae</taxon>
        <taxon>Ahrensia</taxon>
    </lineage>
</organism>
<dbReference type="InterPro" id="IPR016181">
    <property type="entry name" value="Acyl_CoA_acyltransferase"/>
</dbReference>
<dbReference type="InterPro" id="IPR000182">
    <property type="entry name" value="GNAT_dom"/>
</dbReference>
<feature type="domain" description="N-acetyltransferase" evidence="1">
    <location>
        <begin position="10"/>
        <end position="158"/>
    </location>
</feature>
<proteinExistence type="predicted"/>
<name>A0A0M9GLY3_9HYPH</name>
<accession>A0A0M9GLY3</accession>
<dbReference type="CDD" id="cd04301">
    <property type="entry name" value="NAT_SF"/>
    <property type="match status" value="1"/>
</dbReference>
<dbReference type="Gene3D" id="3.40.630.30">
    <property type="match status" value="1"/>
</dbReference>
<keyword evidence="3" id="KW-1185">Reference proteome</keyword>
<dbReference type="STRING" id="1514904.SU32_13300"/>
<reference evidence="2 3" key="1">
    <citation type="submission" date="2015-01" db="EMBL/GenBank/DDBJ databases">
        <title>Ahrensia donghaiensis sp. nov., a novel dimethylsulphoniopropionate-cleavage bacterium isolated from seawater and emended descriptions of the genus Ahrensia and Ahrensia kielensis.</title>
        <authorList>
            <person name="Liu J."/>
        </authorList>
    </citation>
    <scope>NUCLEOTIDE SEQUENCE [LARGE SCALE GENOMIC DNA]</scope>
    <source>
        <strain evidence="2 3">LZD062</strain>
    </source>
</reference>
<dbReference type="SUPFAM" id="SSF55729">
    <property type="entry name" value="Acyl-CoA N-acyltransferases (Nat)"/>
    <property type="match status" value="1"/>
</dbReference>
<protein>
    <recommendedName>
        <fullName evidence="1">N-acetyltransferase domain-containing protein</fullName>
    </recommendedName>
</protein>
<evidence type="ECO:0000259" key="1">
    <source>
        <dbReference type="PROSITE" id="PS51186"/>
    </source>
</evidence>
<dbReference type="PROSITE" id="PS51186">
    <property type="entry name" value="GNAT"/>
    <property type="match status" value="1"/>
</dbReference>
<evidence type="ECO:0000313" key="2">
    <source>
        <dbReference type="EMBL" id="KPB00526.1"/>
    </source>
</evidence>
<evidence type="ECO:0000313" key="3">
    <source>
        <dbReference type="Proteomes" id="UP000038011"/>
    </source>
</evidence>
<dbReference type="Pfam" id="PF00583">
    <property type="entry name" value="Acetyltransf_1"/>
    <property type="match status" value="1"/>
</dbReference>
<gene>
    <name evidence="2" type="ORF">SU32_13300</name>
</gene>
<dbReference type="AlphaFoldDB" id="A0A0M9GLY3"/>
<comment type="caution">
    <text evidence="2">The sequence shown here is derived from an EMBL/GenBank/DDBJ whole genome shotgun (WGS) entry which is preliminary data.</text>
</comment>
<dbReference type="EMBL" id="JXMU01000020">
    <property type="protein sequence ID" value="KPB00526.1"/>
    <property type="molecule type" value="Genomic_DNA"/>
</dbReference>
<dbReference type="Proteomes" id="UP000038011">
    <property type="component" value="Unassembled WGS sequence"/>
</dbReference>
<dbReference type="GO" id="GO:0016747">
    <property type="term" value="F:acyltransferase activity, transferring groups other than amino-acyl groups"/>
    <property type="evidence" value="ECO:0007669"/>
    <property type="project" value="InterPro"/>
</dbReference>
<sequence>MANHASAPSFEISIETEDHGQAIEHLHQTVFGPGRFTRAAFRVREQGGHDAALSFVATRPDGEMIASVRLTWITTSVSRSKGLLLGPLCVMPNLQKQGIGKALVAKCIEAAKQANAAYVMLVGDQPYYGPLGFDVVAKRNVLMPGPVDLNRLLVCPLGGFDPSQMAGLVSHSDILPD</sequence>